<dbReference type="AlphaFoldDB" id="A0A926CYK6"/>
<reference evidence="2" key="1">
    <citation type="submission" date="2020-08" db="EMBL/GenBank/DDBJ databases">
        <title>Genome public.</title>
        <authorList>
            <person name="Liu C."/>
            <person name="Sun Q."/>
        </authorList>
    </citation>
    <scope>NUCLEOTIDE SEQUENCE</scope>
    <source>
        <strain evidence="2">NSJ-44</strain>
    </source>
</reference>
<accession>A0A926CYK6</accession>
<evidence type="ECO:0000313" key="3">
    <source>
        <dbReference type="Proteomes" id="UP000654279"/>
    </source>
</evidence>
<feature type="signal peptide" evidence="1">
    <location>
        <begin position="1"/>
        <end position="20"/>
    </location>
</feature>
<comment type="caution">
    <text evidence="2">The sequence shown here is derived from an EMBL/GenBank/DDBJ whole genome shotgun (WGS) entry which is preliminary data.</text>
</comment>
<dbReference type="EMBL" id="JACRSO010000001">
    <property type="protein sequence ID" value="MBC8528339.1"/>
    <property type="molecule type" value="Genomic_DNA"/>
</dbReference>
<evidence type="ECO:0000256" key="1">
    <source>
        <dbReference type="SAM" id="SignalP"/>
    </source>
</evidence>
<keyword evidence="3" id="KW-1185">Reference proteome</keyword>
<proteinExistence type="predicted"/>
<dbReference type="Proteomes" id="UP000654279">
    <property type="component" value="Unassembled WGS sequence"/>
</dbReference>
<protein>
    <submittedName>
        <fullName evidence="2">Extracellular solute-binding protein</fullName>
    </submittedName>
</protein>
<sequence>MMLRKKRWSKTVLAAFAACALLFGCTGYELPPAVEQQASGTASQSDPSYTSQLYIDIGMIDIEPTVLDMIIKVYQEKYPEVEVITHKLSEQEMAQGRDPSYPAPDILYVNGLNPSAYPGGPADIYAEMEKGTYLDLSAMWDVQPGDGLNGAMLDAGLYKGKRYIVPISFQVPALLTSQEIMQDLAFDPKACTDLSGFFGQVSSAQGRLGNEKAVALTQPGAFQMFPYSGPGGIYDREQGAIMDRAAFQQFCESYKPYAAADGLTQRDQLKYNTDALTSFLRTGSADAVAFYLEDMGFTIMEGYLQLKADGQTSVILPLPDFNGGAQAQMTAGLAIASDSPNKENAYKFIKTMLSSDVQREIHLGFHKAPVYTAVVEDNLRGVLGQGSATAKSSQPLTDEDAQAYMDVFSSITTCTLPDTAVADIFYACMSPYFEGKTDFDTCYDQMTSQLRTRLS</sequence>
<gene>
    <name evidence="2" type="ORF">H8699_02655</name>
</gene>
<organism evidence="2 3">
    <name type="scientific">Luoshenia tenuis</name>
    <dbReference type="NCBI Taxonomy" id="2763654"/>
    <lineage>
        <taxon>Bacteria</taxon>
        <taxon>Bacillati</taxon>
        <taxon>Bacillota</taxon>
        <taxon>Clostridia</taxon>
        <taxon>Christensenellales</taxon>
        <taxon>Christensenellaceae</taxon>
        <taxon>Luoshenia</taxon>
    </lineage>
</organism>
<dbReference type="InterPro" id="IPR006059">
    <property type="entry name" value="SBP"/>
</dbReference>
<dbReference type="Gene3D" id="3.40.190.10">
    <property type="entry name" value="Periplasmic binding protein-like II"/>
    <property type="match status" value="1"/>
</dbReference>
<feature type="chain" id="PRO_5038504312" evidence="1">
    <location>
        <begin position="21"/>
        <end position="455"/>
    </location>
</feature>
<dbReference type="PROSITE" id="PS51257">
    <property type="entry name" value="PROKAR_LIPOPROTEIN"/>
    <property type="match status" value="1"/>
</dbReference>
<dbReference type="PANTHER" id="PTHR43649">
    <property type="entry name" value="ARABINOSE-BINDING PROTEIN-RELATED"/>
    <property type="match status" value="1"/>
</dbReference>
<dbReference type="Pfam" id="PF13416">
    <property type="entry name" value="SBP_bac_8"/>
    <property type="match status" value="1"/>
</dbReference>
<keyword evidence="1" id="KW-0732">Signal</keyword>
<name>A0A926CYK6_9FIRM</name>
<dbReference type="RefSeq" id="WP_249284362.1">
    <property type="nucleotide sequence ID" value="NZ_JACRSO010000001.1"/>
</dbReference>
<evidence type="ECO:0000313" key="2">
    <source>
        <dbReference type="EMBL" id="MBC8528339.1"/>
    </source>
</evidence>
<dbReference type="InterPro" id="IPR050490">
    <property type="entry name" value="Bact_solute-bd_prot1"/>
</dbReference>
<dbReference type="SUPFAM" id="SSF53850">
    <property type="entry name" value="Periplasmic binding protein-like II"/>
    <property type="match status" value="1"/>
</dbReference>